<dbReference type="EMBL" id="GISG01188724">
    <property type="protein sequence ID" value="MBA4655688.1"/>
    <property type="molecule type" value="Transcribed_RNA"/>
</dbReference>
<accession>A0A7C9E7J8</accession>
<evidence type="ECO:0000313" key="2">
    <source>
        <dbReference type="EMBL" id="MBA4655688.1"/>
    </source>
</evidence>
<sequence>MHEKDSDWVTAMQEELHQFEKNKVWHLVPRPKDRSIISTKWVFRNKLDEFETVTRNKARLVVQGYNQEKGIDYEETFATVARIEAIRILVAFAAHMEIKLYQMDVKSAFLNRYLKEGCM</sequence>
<dbReference type="Pfam" id="PF07727">
    <property type="entry name" value="RVT_2"/>
    <property type="match status" value="1"/>
</dbReference>
<protein>
    <recommendedName>
        <fullName evidence="1">Reverse transcriptase Ty1/copia-type domain-containing protein</fullName>
    </recommendedName>
</protein>
<name>A0A7C9E7J8_OPUST</name>
<proteinExistence type="predicted"/>
<reference evidence="2" key="2">
    <citation type="submission" date="2020-07" db="EMBL/GenBank/DDBJ databases">
        <authorList>
            <person name="Vera ALvarez R."/>
            <person name="Arias-Moreno D.M."/>
            <person name="Jimenez-Jacinto V."/>
            <person name="Jimenez-Bremont J.F."/>
            <person name="Swaminathan K."/>
            <person name="Moose S.P."/>
            <person name="Guerrero-Gonzalez M.L."/>
            <person name="Marino-Ramirez L."/>
            <person name="Landsman D."/>
            <person name="Rodriguez-Kessler M."/>
            <person name="Delgado-Sanchez P."/>
        </authorList>
    </citation>
    <scope>NUCLEOTIDE SEQUENCE</scope>
    <source>
        <tissue evidence="2">Cladode</tissue>
    </source>
</reference>
<dbReference type="InterPro" id="IPR013103">
    <property type="entry name" value="RVT_2"/>
</dbReference>
<feature type="domain" description="Reverse transcriptase Ty1/copia-type" evidence="1">
    <location>
        <begin position="22"/>
        <end position="116"/>
    </location>
</feature>
<organism evidence="2">
    <name type="scientific">Opuntia streptacantha</name>
    <name type="common">Prickly pear cactus</name>
    <name type="synonym">Opuntia cardona</name>
    <dbReference type="NCBI Taxonomy" id="393608"/>
    <lineage>
        <taxon>Eukaryota</taxon>
        <taxon>Viridiplantae</taxon>
        <taxon>Streptophyta</taxon>
        <taxon>Embryophyta</taxon>
        <taxon>Tracheophyta</taxon>
        <taxon>Spermatophyta</taxon>
        <taxon>Magnoliopsida</taxon>
        <taxon>eudicotyledons</taxon>
        <taxon>Gunneridae</taxon>
        <taxon>Pentapetalae</taxon>
        <taxon>Caryophyllales</taxon>
        <taxon>Cactineae</taxon>
        <taxon>Cactaceae</taxon>
        <taxon>Opuntioideae</taxon>
        <taxon>Opuntia</taxon>
    </lineage>
</organism>
<reference evidence="2" key="1">
    <citation type="journal article" date="2013" name="J. Plant Res.">
        <title>Effect of fungi and light on seed germination of three Opuntia species from semiarid lands of central Mexico.</title>
        <authorList>
            <person name="Delgado-Sanchez P."/>
            <person name="Jimenez-Bremont J.F."/>
            <person name="Guerrero-Gonzalez Mde L."/>
            <person name="Flores J."/>
        </authorList>
    </citation>
    <scope>NUCLEOTIDE SEQUENCE</scope>
    <source>
        <tissue evidence="2">Cladode</tissue>
    </source>
</reference>
<dbReference type="AlphaFoldDB" id="A0A7C9E7J8"/>
<evidence type="ECO:0000259" key="1">
    <source>
        <dbReference type="Pfam" id="PF07727"/>
    </source>
</evidence>